<dbReference type="AlphaFoldDB" id="A0A9D1F087"/>
<comment type="caution">
    <text evidence="1">The sequence shown here is derived from an EMBL/GenBank/DDBJ whole genome shotgun (WGS) entry which is preliminary data.</text>
</comment>
<reference evidence="1" key="2">
    <citation type="journal article" date="2021" name="PeerJ">
        <title>Extensive microbial diversity within the chicken gut microbiome revealed by metagenomics and culture.</title>
        <authorList>
            <person name="Gilroy R."/>
            <person name="Ravi A."/>
            <person name="Getino M."/>
            <person name="Pursley I."/>
            <person name="Horton D.L."/>
            <person name="Alikhan N.F."/>
            <person name="Baker D."/>
            <person name="Gharbi K."/>
            <person name="Hall N."/>
            <person name="Watson M."/>
            <person name="Adriaenssens E.M."/>
            <person name="Foster-Nyarko E."/>
            <person name="Jarju S."/>
            <person name="Secka A."/>
            <person name="Antonio M."/>
            <person name="Oren A."/>
            <person name="Chaudhuri R.R."/>
            <person name="La Ragione R."/>
            <person name="Hildebrand F."/>
            <person name="Pallen M.J."/>
        </authorList>
    </citation>
    <scope>NUCLEOTIDE SEQUENCE</scope>
    <source>
        <strain evidence="1">6276</strain>
    </source>
</reference>
<proteinExistence type="predicted"/>
<organism evidence="1 2">
    <name type="scientific">Candidatus Scatousia excrementigallinarum</name>
    <dbReference type="NCBI Taxonomy" id="2840935"/>
    <lineage>
        <taxon>Bacteria</taxon>
        <taxon>Candidatus Scatousia</taxon>
    </lineage>
</organism>
<protein>
    <submittedName>
        <fullName evidence="1">Uncharacterized protein</fullName>
    </submittedName>
</protein>
<dbReference type="Proteomes" id="UP000823928">
    <property type="component" value="Unassembled WGS sequence"/>
</dbReference>
<name>A0A9D1F087_9BACT</name>
<evidence type="ECO:0000313" key="2">
    <source>
        <dbReference type="Proteomes" id="UP000823928"/>
    </source>
</evidence>
<reference evidence="1" key="1">
    <citation type="submission" date="2020-10" db="EMBL/GenBank/DDBJ databases">
        <authorList>
            <person name="Gilroy R."/>
        </authorList>
    </citation>
    <scope>NUCLEOTIDE SEQUENCE</scope>
    <source>
        <strain evidence="1">6276</strain>
    </source>
</reference>
<accession>A0A9D1F087</accession>
<dbReference type="EMBL" id="DVIU01000171">
    <property type="protein sequence ID" value="HIS36687.1"/>
    <property type="molecule type" value="Genomic_DNA"/>
</dbReference>
<sequence length="49" mass="5650">MKEKNSKVSVIEKDIKKETAELNGVKVNPEDFEIPRTTIEMLEQTFQIA</sequence>
<gene>
    <name evidence="1" type="ORF">IAC10_08680</name>
</gene>
<evidence type="ECO:0000313" key="1">
    <source>
        <dbReference type="EMBL" id="HIS36687.1"/>
    </source>
</evidence>